<name>A0ABN3DL90_9ACTN</name>
<protein>
    <submittedName>
        <fullName evidence="2">Uncharacterized protein</fullName>
    </submittedName>
</protein>
<dbReference type="Proteomes" id="UP001501474">
    <property type="component" value="Unassembled WGS sequence"/>
</dbReference>
<dbReference type="RefSeq" id="WP_372486695.1">
    <property type="nucleotide sequence ID" value="NZ_BAAART010000068.1"/>
</dbReference>
<accession>A0ABN3DL90</accession>
<feature type="region of interest" description="Disordered" evidence="1">
    <location>
        <begin position="38"/>
        <end position="65"/>
    </location>
</feature>
<reference evidence="2 3" key="1">
    <citation type="journal article" date="2019" name="Int. J. Syst. Evol. Microbiol.">
        <title>The Global Catalogue of Microorganisms (GCM) 10K type strain sequencing project: providing services to taxonomists for standard genome sequencing and annotation.</title>
        <authorList>
            <consortium name="The Broad Institute Genomics Platform"/>
            <consortium name="The Broad Institute Genome Sequencing Center for Infectious Disease"/>
            <person name="Wu L."/>
            <person name="Ma J."/>
        </authorList>
    </citation>
    <scope>NUCLEOTIDE SEQUENCE [LARGE SCALE GENOMIC DNA]</scope>
    <source>
        <strain evidence="2 3">JCM 3053</strain>
    </source>
</reference>
<keyword evidence="3" id="KW-1185">Reference proteome</keyword>
<sequence>MDVVAYGLVRMAAEPVAAAVPAQVGAYTRRGAAARAGAISARSAPSAPRACRSTRGGASHGPWTR</sequence>
<gene>
    <name evidence="2" type="ORF">GCM10010104_32760</name>
</gene>
<evidence type="ECO:0000313" key="2">
    <source>
        <dbReference type="EMBL" id="GAA2235428.1"/>
    </source>
</evidence>
<organism evidence="2 3">
    <name type="scientific">Streptomyces indiaensis</name>
    <dbReference type="NCBI Taxonomy" id="284033"/>
    <lineage>
        <taxon>Bacteria</taxon>
        <taxon>Bacillati</taxon>
        <taxon>Actinomycetota</taxon>
        <taxon>Actinomycetes</taxon>
        <taxon>Kitasatosporales</taxon>
        <taxon>Streptomycetaceae</taxon>
        <taxon>Streptomyces</taxon>
    </lineage>
</organism>
<dbReference type="EMBL" id="BAAART010000068">
    <property type="protein sequence ID" value="GAA2235428.1"/>
    <property type="molecule type" value="Genomic_DNA"/>
</dbReference>
<proteinExistence type="predicted"/>
<evidence type="ECO:0000256" key="1">
    <source>
        <dbReference type="SAM" id="MobiDB-lite"/>
    </source>
</evidence>
<comment type="caution">
    <text evidence="2">The sequence shown here is derived from an EMBL/GenBank/DDBJ whole genome shotgun (WGS) entry which is preliminary data.</text>
</comment>
<evidence type="ECO:0000313" key="3">
    <source>
        <dbReference type="Proteomes" id="UP001501474"/>
    </source>
</evidence>
<feature type="compositionally biased region" description="Low complexity" evidence="1">
    <location>
        <begin position="38"/>
        <end position="55"/>
    </location>
</feature>